<organism evidence="3 4">
    <name type="scientific">Bordetella genomosp. 1</name>
    <dbReference type="NCBI Taxonomy" id="1395607"/>
    <lineage>
        <taxon>Bacteria</taxon>
        <taxon>Pseudomonadati</taxon>
        <taxon>Pseudomonadota</taxon>
        <taxon>Betaproteobacteria</taxon>
        <taxon>Burkholderiales</taxon>
        <taxon>Alcaligenaceae</taxon>
        <taxon>Bordetella</taxon>
    </lineage>
</organism>
<keyword evidence="2" id="KW-1133">Transmembrane helix</keyword>
<proteinExistence type="predicted"/>
<evidence type="ECO:0000313" key="4">
    <source>
        <dbReference type="Proteomes" id="UP000217005"/>
    </source>
</evidence>
<feature type="transmembrane region" description="Helical" evidence="2">
    <location>
        <begin position="89"/>
        <end position="108"/>
    </location>
</feature>
<keyword evidence="2" id="KW-0472">Membrane</keyword>
<feature type="transmembrane region" description="Helical" evidence="2">
    <location>
        <begin position="47"/>
        <end position="69"/>
    </location>
</feature>
<dbReference type="RefSeq" id="WP_094828421.1">
    <property type="nucleotide sequence ID" value="NZ_NEVL01000005.1"/>
</dbReference>
<dbReference type="OrthoDB" id="9993046at2"/>
<comment type="caution">
    <text evidence="3">The sequence shown here is derived from an EMBL/GenBank/DDBJ whole genome shotgun (WGS) entry which is preliminary data.</text>
</comment>
<dbReference type="AlphaFoldDB" id="A0A261RVV4"/>
<sequence>MARFLFGLSITLAAVLVLLLAAALGLRMVRGVFGRMQDERQQAIASGVLIFLIVAVALALIYFSGTWLHGALGDWLAPGTAHWLGDGEHLPAGAVLGAIAAIGLLAYAPAIARLRRRGDGDDKPKTAARKTAQQGELKLESGKARATVKATPRKKAAAPAPKGPRVAVLGRIAAFVLALGAVLLTFSYIVAPNGLPLPPDWTALQASPLAQRARPVYLTAYVLLTAGVALLGAWFIIRRPAPR</sequence>
<evidence type="ECO:0000313" key="3">
    <source>
        <dbReference type="EMBL" id="OZI29184.1"/>
    </source>
</evidence>
<protein>
    <submittedName>
        <fullName evidence="3">Uncharacterized protein</fullName>
    </submittedName>
</protein>
<name>A0A261RVV4_9BORD</name>
<accession>A0A261RVV4</accession>
<keyword evidence="2" id="KW-0812">Transmembrane</keyword>
<reference evidence="3 4" key="1">
    <citation type="submission" date="2017-05" db="EMBL/GenBank/DDBJ databases">
        <title>Complete and WGS of Bordetella genogroups.</title>
        <authorList>
            <person name="Spilker T."/>
            <person name="LiPuma J."/>
        </authorList>
    </citation>
    <scope>NUCLEOTIDE SEQUENCE [LARGE SCALE GENOMIC DNA]</scope>
    <source>
        <strain evidence="3 4">AU17610</strain>
    </source>
</reference>
<dbReference type="Proteomes" id="UP000217005">
    <property type="component" value="Unassembled WGS sequence"/>
</dbReference>
<evidence type="ECO:0000256" key="2">
    <source>
        <dbReference type="SAM" id="Phobius"/>
    </source>
</evidence>
<dbReference type="EMBL" id="NEVL01000005">
    <property type="protein sequence ID" value="OZI29184.1"/>
    <property type="molecule type" value="Genomic_DNA"/>
</dbReference>
<feature type="transmembrane region" description="Helical" evidence="2">
    <location>
        <begin position="6"/>
        <end position="26"/>
    </location>
</feature>
<evidence type="ECO:0000256" key="1">
    <source>
        <dbReference type="SAM" id="MobiDB-lite"/>
    </source>
</evidence>
<feature type="transmembrane region" description="Helical" evidence="2">
    <location>
        <begin position="216"/>
        <end position="237"/>
    </location>
</feature>
<feature type="transmembrane region" description="Helical" evidence="2">
    <location>
        <begin position="172"/>
        <end position="191"/>
    </location>
</feature>
<gene>
    <name evidence="3" type="ORF">CEG14_21400</name>
</gene>
<feature type="region of interest" description="Disordered" evidence="1">
    <location>
        <begin position="141"/>
        <end position="160"/>
    </location>
</feature>